<accession>A0A645BBD7</accession>
<proteinExistence type="predicted"/>
<reference evidence="1" key="1">
    <citation type="submission" date="2019-08" db="EMBL/GenBank/DDBJ databases">
        <authorList>
            <person name="Kucharzyk K."/>
            <person name="Murdoch R.W."/>
            <person name="Higgins S."/>
            <person name="Loffler F."/>
        </authorList>
    </citation>
    <scope>NUCLEOTIDE SEQUENCE</scope>
</reference>
<dbReference type="AlphaFoldDB" id="A0A645BBD7"/>
<name>A0A645BBD7_9ZZZZ</name>
<sequence>MQSACNGQYSCNEVFHVQGTPSVEVIVMNFAPERGIGPRCTVKSDGVEVAEKSQGSLASRSEGDIEV</sequence>
<protein>
    <submittedName>
        <fullName evidence="1">Uncharacterized protein</fullName>
    </submittedName>
</protein>
<dbReference type="EMBL" id="VSSQ01019047">
    <property type="protein sequence ID" value="MPM62789.1"/>
    <property type="molecule type" value="Genomic_DNA"/>
</dbReference>
<organism evidence="1">
    <name type="scientific">bioreactor metagenome</name>
    <dbReference type="NCBI Taxonomy" id="1076179"/>
    <lineage>
        <taxon>unclassified sequences</taxon>
        <taxon>metagenomes</taxon>
        <taxon>ecological metagenomes</taxon>
    </lineage>
</organism>
<gene>
    <name evidence="1" type="ORF">SDC9_109667</name>
</gene>
<evidence type="ECO:0000313" key="1">
    <source>
        <dbReference type="EMBL" id="MPM62789.1"/>
    </source>
</evidence>
<comment type="caution">
    <text evidence="1">The sequence shown here is derived from an EMBL/GenBank/DDBJ whole genome shotgun (WGS) entry which is preliminary data.</text>
</comment>